<dbReference type="EMBL" id="JACPRF010000345">
    <property type="protein sequence ID" value="MBI2877463.1"/>
    <property type="molecule type" value="Genomic_DNA"/>
</dbReference>
<dbReference type="GO" id="GO:0044281">
    <property type="term" value="P:small molecule metabolic process"/>
    <property type="evidence" value="ECO:0007669"/>
    <property type="project" value="UniProtKB-ARBA"/>
</dbReference>
<dbReference type="SUPFAM" id="SSF52518">
    <property type="entry name" value="Thiamin diphosphate-binding fold (THDP-binding)"/>
    <property type="match status" value="1"/>
</dbReference>
<dbReference type="InterPro" id="IPR011766">
    <property type="entry name" value="TPP_enzyme_TPP-bd"/>
</dbReference>
<feature type="non-terminal residue" evidence="3">
    <location>
        <position position="227"/>
    </location>
</feature>
<dbReference type="Proteomes" id="UP000769766">
    <property type="component" value="Unassembled WGS sequence"/>
</dbReference>
<keyword evidence="1" id="KW-0560">Oxidoreductase</keyword>
<dbReference type="Pfam" id="PF02775">
    <property type="entry name" value="TPP_enzyme_C"/>
    <property type="match status" value="1"/>
</dbReference>
<reference evidence="3" key="1">
    <citation type="submission" date="2020-07" db="EMBL/GenBank/DDBJ databases">
        <title>Huge and variable diversity of episymbiotic CPR bacteria and DPANN archaea in groundwater ecosystems.</title>
        <authorList>
            <person name="He C.Y."/>
            <person name="Keren R."/>
            <person name="Whittaker M."/>
            <person name="Farag I.F."/>
            <person name="Doudna J."/>
            <person name="Cate J.H.D."/>
            <person name="Banfield J.F."/>
        </authorList>
    </citation>
    <scope>NUCLEOTIDE SEQUENCE</scope>
    <source>
        <strain evidence="3">NC_groundwater_672_Ag_B-0.1um_62_36</strain>
    </source>
</reference>
<dbReference type="PANTHER" id="PTHR48084">
    <property type="entry name" value="2-OXOGLUTARATE OXIDOREDUCTASE SUBUNIT KORB-RELATED"/>
    <property type="match status" value="1"/>
</dbReference>
<evidence type="ECO:0000313" key="4">
    <source>
        <dbReference type="Proteomes" id="UP000769766"/>
    </source>
</evidence>
<dbReference type="GO" id="GO:0045333">
    <property type="term" value="P:cellular respiration"/>
    <property type="evidence" value="ECO:0007669"/>
    <property type="project" value="UniProtKB-ARBA"/>
</dbReference>
<name>A0A932CQ72_UNCTE</name>
<evidence type="ECO:0000259" key="2">
    <source>
        <dbReference type="Pfam" id="PF02775"/>
    </source>
</evidence>
<accession>A0A932CQ72</accession>
<evidence type="ECO:0000256" key="1">
    <source>
        <dbReference type="ARBA" id="ARBA00023002"/>
    </source>
</evidence>
<dbReference type="GO" id="GO:0016625">
    <property type="term" value="F:oxidoreductase activity, acting on the aldehyde or oxo group of donors, iron-sulfur protein as acceptor"/>
    <property type="evidence" value="ECO:0007669"/>
    <property type="project" value="UniProtKB-ARBA"/>
</dbReference>
<protein>
    <submittedName>
        <fullName evidence="3">2-oxoacid:ferredoxin oxidoreductase subunit beta</fullName>
    </submittedName>
</protein>
<evidence type="ECO:0000313" key="3">
    <source>
        <dbReference type="EMBL" id="MBI2877463.1"/>
    </source>
</evidence>
<dbReference type="Gene3D" id="3.40.50.970">
    <property type="match status" value="1"/>
</dbReference>
<comment type="caution">
    <text evidence="3">The sequence shown here is derived from an EMBL/GenBank/DDBJ whole genome shotgun (WGS) entry which is preliminary data.</text>
</comment>
<dbReference type="AlphaFoldDB" id="A0A932CQ72"/>
<dbReference type="InterPro" id="IPR029061">
    <property type="entry name" value="THDP-binding"/>
</dbReference>
<dbReference type="InterPro" id="IPR051457">
    <property type="entry name" value="2-oxoacid:Fd_oxidoreductase"/>
</dbReference>
<organism evidence="3 4">
    <name type="scientific">Tectimicrobiota bacterium</name>
    <dbReference type="NCBI Taxonomy" id="2528274"/>
    <lineage>
        <taxon>Bacteria</taxon>
        <taxon>Pseudomonadati</taxon>
        <taxon>Nitrospinota/Tectimicrobiota group</taxon>
        <taxon>Candidatus Tectimicrobiota</taxon>
    </lineage>
</organism>
<feature type="domain" description="Thiamine pyrophosphate enzyme TPP-binding" evidence="2">
    <location>
        <begin position="49"/>
        <end position="195"/>
    </location>
</feature>
<dbReference type="GO" id="GO:0030976">
    <property type="term" value="F:thiamine pyrophosphate binding"/>
    <property type="evidence" value="ECO:0007669"/>
    <property type="project" value="InterPro"/>
</dbReference>
<dbReference type="PANTHER" id="PTHR48084:SF1">
    <property type="entry name" value="2-OXOGLUTARATE SYNTHASE SUBUNIT KORB"/>
    <property type="match status" value="1"/>
</dbReference>
<proteinExistence type="predicted"/>
<sequence>MGYRDFIREERFPTSWCGGCGIGIVLKAVCQTFEELGFTYQDTTVVSGIGCSARSAGYFKLDTIHSIHGRAVPVAEGIKLANEKLHTIVFSGDGDLLGIGGNHLLHACRRNTDITVICIDNEIYGMTGGQKSPTTELNIKTLTSPKGNQDRPINVQAVIRAHENFYARSTVYHYAHMRKCLKEAFQWPGLAFVDVKAPCISNNGRRLGFKNGYEMLIHYKDEYKIRT</sequence>
<gene>
    <name evidence="3" type="ORF">HYY20_11325</name>
</gene>